<dbReference type="EMBL" id="JANJQO010000137">
    <property type="protein sequence ID" value="KAJ2981323.1"/>
    <property type="molecule type" value="Genomic_DNA"/>
</dbReference>
<name>A0ACC1NR89_9HYPO</name>
<protein>
    <submittedName>
        <fullName evidence="1">Uncharacterized protein</fullName>
    </submittedName>
</protein>
<evidence type="ECO:0000313" key="2">
    <source>
        <dbReference type="Proteomes" id="UP001143910"/>
    </source>
</evidence>
<comment type="caution">
    <text evidence="1">The sequence shown here is derived from an EMBL/GenBank/DDBJ whole genome shotgun (WGS) entry which is preliminary data.</text>
</comment>
<gene>
    <name evidence="1" type="ORF">NQ176_g2092</name>
</gene>
<organism evidence="1 2">
    <name type="scientific">Zarea fungicola</name>
    <dbReference type="NCBI Taxonomy" id="93591"/>
    <lineage>
        <taxon>Eukaryota</taxon>
        <taxon>Fungi</taxon>
        <taxon>Dikarya</taxon>
        <taxon>Ascomycota</taxon>
        <taxon>Pezizomycotina</taxon>
        <taxon>Sordariomycetes</taxon>
        <taxon>Hypocreomycetidae</taxon>
        <taxon>Hypocreales</taxon>
        <taxon>Cordycipitaceae</taxon>
        <taxon>Zarea</taxon>
    </lineage>
</organism>
<sequence length="2273" mass="248871">MTSLQEKANAVKIAVSNTTTCTPGTVVTIKELLLADAEPASAAVLKTKATSRTSLKTATGRGQTSVTTEQLSAKEKTSLATHVINATIKSLTEALKPQLPATTSIPAEGDQCQPTGKPTGKRTLRRSLSAPLSPVQPRSLNRVVTSPIVAPKTTKPASPGQATGCLATAECARVAFACLRSLKGPLQQDQKDFQIENGMSALAGKLVNLGMHELALKELRVLHRRLDVGAKPEAAVKATKQASAEAPVTVSDLLKFHTPIAPQFLAVVTGCQIQVLKLIASSKKPAHIEAAIPYLRDTQPSSPIKLLVALAKTGSKEAGKAARQLASLSQLVLSLAPSVSSQDDALALEPRINPSPLAAFELQILAFTCQLRWWRIGGHVGKFDEELLSPLSRCLRSFARRFTTNDVLLYRTMAVSLEGFLQLAKSCNFTPTISAASPISSIYQILGTSAFTAKRYDEAAQWFSNLKSTFPSPEESMVRYASICAWLLAASLKSNKTESDLESLAQYILESLDGSLSGTISELNDLLESFSQARRSIVGRLVEVISPSQPGSRTADTTDTILKSFILRYPRFVRRWIGNAPGKDAPPKQVLQYDQRRQMVMKTINQTLDATLMVVKCDIQSEEGEWLQFDEVLQHCSSLLQAVNDPTQSAARAEQLNSYLVKISSLYFAKFSQLRKISQRKRDENKQILQTLSRSIDTVKDLSTAERERAQFSTKLELFADMCKGAGRTEEAVQTLRSICTSMAEDGILQDVSAALASQAPTIAWNMNSKSSMLSRTLRSIAKLDKSWTDWTIFLPEAERAAVLEHLMHLSTCARTSLRFHDPNLSALLRIYTADKYPIRRLRVLLHLLYQNLGNEIEVDIIHPHVQVCLRQLQLKDKAEDAALTDFVPHLLNWHESVQAVLDADELSCSGVPAVIDTWTTMVSSCRSEADIYEVIDDPEALQDYLQALANLAGLRSEIFLQLKISQLLVSLSNIFAGNGQTPSNALIVRHSQLASQYISTGLYTKALDALEQAKSLIQQQENVAPGATIAYNLAQAEYFTGIGNVAGASLSISELNDICGRHQSSWATSRVQATTTVCLVSLLQSSLSLQSGNVEEALSQVKQSVRMLSNDWAKLESATAGHGSTVSDTSIDSVQPKDGRASLVGPQVWALASPLIRSLLHISSVYAHIGMFQETIYYADTACKIATTSQSTLYNAELAAWMGCIYLRAGDLENATSRFRALERIMPVTMCSSKIRFARMLGEFYSHVGEDEKAVEYLQLAETGTRNLGHDATTREDNESASSDESGPATSRTISTRTTKAKTPAKPRTTKRSVAASRNAIQIVKPVLQHPLDTYQASLLASVLLSRAAGHIRRREWPTAITLLKQAKELPKPDISTYQEQVATATSLIGHSMEQILSDPVFSVIQDSTISFPSISSLVDRVIADGCSPHKSPVKRSRAVAASRTKAIKDQDAPPFAEALKQAQELLAEAHSSAMTKSDSGMVRRISALLQNTIILLSATSGTKQNSIAHSGLATVAVDLAHNISWRREQNTLSPASTGADAQDNMNDFASRRASLTLTSDMANFQRNYIELVPKNWSVISVSLSDNRHDLCLTKFQAGNSPFILRLPLERANSRDADSEVYNFEHGKGELLDIIKLANETSHSARDFTLKGERNAWWAEREALDLRLKDCLTQIETTWLGGFKGIFSQHQRRSDLLARFQKHVHKMLNTHLPSRNQGRGKKVAKSGITLDPRILDLFIGLGDPTDPGCDFDEALNDLLYFIVDILQFHGERNAYDEIDFDGMVVEMYDALKSYYAALDDANTREDGAHTILVLDKALHAFPWESLPCMEGLAVSRVPSLACLRQLIAESNMPPKDRAVSGSFPGHYVSASAGTYMLNPSSDLKNTQSFFQKPFDGLDNWTSIINRAPQEQEFEAALSKSDVFLYFGHGSGAQYIRGKTIRKLEKCKPATFLMGCSSAALTEAGEFECYGPVWNYMMAGCPAVVGTLWDVTDRDIDRFAGRTFEEWGLVGKGTFTELSHGYGSSGGKQSLVEAVARSRNVCRFRMATSNAVTSRKQTIKDGPSPGVEAQQPHAEGFSMIQLWNGTGFIAQAALITFAVSLGGRILIRPLILFSWHPLSQIFGLVLLLQSILVLQPTHTAGQKRVGQTIHAYLNGGSFLLFTGGFVVIYLNKERNKAEHFTTVHGSLGCVVTLSLWIQYIGGFSMWALPALYGGEARAKAIWKYHRIGGTGFVRNALKIEAWVFYAPMALAAVGVLPRIHAYKLGLAKAKAKV</sequence>
<proteinExistence type="predicted"/>
<accession>A0ACC1NR89</accession>
<reference evidence="1" key="1">
    <citation type="submission" date="2022-08" db="EMBL/GenBank/DDBJ databases">
        <title>Genome Sequence of Lecanicillium fungicola.</title>
        <authorList>
            <person name="Buettner E."/>
        </authorList>
    </citation>
    <scope>NUCLEOTIDE SEQUENCE</scope>
    <source>
        <strain evidence="1">Babe33</strain>
    </source>
</reference>
<dbReference type="Proteomes" id="UP001143910">
    <property type="component" value="Unassembled WGS sequence"/>
</dbReference>
<evidence type="ECO:0000313" key="1">
    <source>
        <dbReference type="EMBL" id="KAJ2981323.1"/>
    </source>
</evidence>
<keyword evidence="2" id="KW-1185">Reference proteome</keyword>